<comment type="caution">
    <text evidence="5">The sequence shown here is derived from an EMBL/GenBank/DDBJ whole genome shotgun (WGS) entry which is preliminary data.</text>
</comment>
<dbReference type="OrthoDB" id="45365at2759"/>
<feature type="compositionally biased region" description="Polar residues" evidence="4">
    <location>
        <begin position="988"/>
        <end position="1010"/>
    </location>
</feature>
<dbReference type="SUPFAM" id="SSF117281">
    <property type="entry name" value="Kelch motif"/>
    <property type="match status" value="1"/>
</dbReference>
<feature type="compositionally biased region" description="Polar residues" evidence="4">
    <location>
        <begin position="452"/>
        <end position="469"/>
    </location>
</feature>
<keyword evidence="1" id="KW-0880">Kelch repeat</keyword>
<feature type="region of interest" description="Disordered" evidence="4">
    <location>
        <begin position="522"/>
        <end position="562"/>
    </location>
</feature>
<name>A0A9W8A1W2_9FUNG</name>
<evidence type="ECO:0000313" key="6">
    <source>
        <dbReference type="Proteomes" id="UP001150538"/>
    </source>
</evidence>
<feature type="compositionally biased region" description="Polar residues" evidence="4">
    <location>
        <begin position="650"/>
        <end position="672"/>
    </location>
</feature>
<feature type="region of interest" description="Disordered" evidence="4">
    <location>
        <begin position="578"/>
        <end position="673"/>
    </location>
</feature>
<feature type="compositionally biased region" description="Polar residues" evidence="4">
    <location>
        <begin position="542"/>
        <end position="562"/>
    </location>
</feature>
<dbReference type="AlphaFoldDB" id="A0A9W8A1W2"/>
<feature type="region of interest" description="Disordered" evidence="4">
    <location>
        <begin position="1150"/>
        <end position="1229"/>
    </location>
</feature>
<feature type="compositionally biased region" description="Polar residues" evidence="4">
    <location>
        <begin position="522"/>
        <end position="533"/>
    </location>
</feature>
<feature type="coiled-coil region" evidence="3">
    <location>
        <begin position="790"/>
        <end position="952"/>
    </location>
</feature>
<evidence type="ECO:0000256" key="4">
    <source>
        <dbReference type="SAM" id="MobiDB-lite"/>
    </source>
</evidence>
<dbReference type="InterPro" id="IPR015915">
    <property type="entry name" value="Kelch-typ_b-propeller"/>
</dbReference>
<reference evidence="5" key="1">
    <citation type="submission" date="2022-07" db="EMBL/GenBank/DDBJ databases">
        <title>Phylogenomic reconstructions and comparative analyses of Kickxellomycotina fungi.</title>
        <authorList>
            <person name="Reynolds N.K."/>
            <person name="Stajich J.E."/>
            <person name="Barry K."/>
            <person name="Grigoriev I.V."/>
            <person name="Crous P."/>
            <person name="Smith M.E."/>
        </authorList>
    </citation>
    <scope>NUCLEOTIDE SEQUENCE</scope>
    <source>
        <strain evidence="5">NBRC 100468</strain>
    </source>
</reference>
<feature type="compositionally biased region" description="Basic and acidic residues" evidence="4">
    <location>
        <begin position="1209"/>
        <end position="1223"/>
    </location>
</feature>
<feature type="region of interest" description="Disordered" evidence="4">
    <location>
        <begin position="449"/>
        <end position="510"/>
    </location>
</feature>
<evidence type="ECO:0000256" key="1">
    <source>
        <dbReference type="ARBA" id="ARBA00022441"/>
    </source>
</evidence>
<feature type="compositionally biased region" description="Polar residues" evidence="4">
    <location>
        <begin position="622"/>
        <end position="634"/>
    </location>
</feature>
<proteinExistence type="predicted"/>
<dbReference type="PANTHER" id="PTHR46093:SF18">
    <property type="entry name" value="FIBRONECTIN TYPE-III DOMAIN-CONTAINING PROTEIN"/>
    <property type="match status" value="1"/>
</dbReference>
<keyword evidence="2" id="KW-0677">Repeat</keyword>
<dbReference type="PANTHER" id="PTHR46093">
    <property type="entry name" value="ACYL-COA-BINDING DOMAIN-CONTAINING PROTEIN 5"/>
    <property type="match status" value="1"/>
</dbReference>
<feature type="region of interest" description="Disordered" evidence="4">
    <location>
        <begin position="1"/>
        <end position="144"/>
    </location>
</feature>
<evidence type="ECO:0000313" key="5">
    <source>
        <dbReference type="EMBL" id="KAJ1921186.1"/>
    </source>
</evidence>
<feature type="compositionally biased region" description="Low complexity" evidence="4">
    <location>
        <begin position="48"/>
        <end position="67"/>
    </location>
</feature>
<dbReference type="Gene3D" id="2.120.10.80">
    <property type="entry name" value="Kelch-type beta propeller"/>
    <property type="match status" value="2"/>
</dbReference>
<sequence length="1229" mass="135482">MPRLFGKRKQNNQQQKAPVSQAVGPENPPSEGGNAFTKLVRPTSSRIQSKPQSQSTTQTQQLSSARSLDNLKYGSSEMASQGRYYNQPPLPGQYGGEQKENIQSGYHHEEQPATPSAYSQPPLSARSVSSSSQGNSLWSDHSITENNPFPRRGFSAAYHSTGLFWFGGKANGSLSNELLTLDSETFGVKAIMSKGEVPSPREGHSGAFIGRTLFVFGGELEDGRCDENLYAYNIANQTWYKVPIASNIPVGRKGHTVVSYSSAIFVFGGTFNGHYLQDLIAFDVRVATKSSPAWTYISPIGPLPPGRAGHSCNIFDQNIYIFGGTDSKTCFNDLWSFSLVDRVWSQIKPLGATPPARYGHASAIADGCIYIMGGRTLKGEPLNDFFVYKISSQRWYTFPTESSQWPSCIDPVFSVVDSKLFLYSGNPGSRDNVGTIHILDTAKIKIMRDNEPSSQKNNPLRTSASFSELRSTKKQSHNENATLTYQQNDALKTMEKSTSLPVSTAGPQDKVAYERHMINGIQTPEGSEENLPNSKKGLDSAAETSGTNQPRIPSGSTQNGYYNRQSQRRSIMLSQGFPVSANGQSQNQTQVSPPSSLNSSSRSIGTKADSGPDNLLTIALRNRSSIHQTPSSDTVDGDINNPSDKRDNQDSSQGKNSQESQLAPSLPYTNLNDGYFERDDEQIQKAWKILESKISSGDSPDMTVTSPSNTEKQSINISDALIPILVKMRAELTETKQQLKNVSSVAIEKINEAEKSRLVAVQEAIYLKAKAKALSQKNPGVLNKISTKRIAHIEGELVTAISEKEKLSQELSNANSCTKQLKDDIESYKHELYDTQQQLKEMEEMYNHSSENRFSSSSDGNSAQLNAQLVEKDQKIAKLNEIISIIKSTEAEQNTTIESLISASKTTNQRAERLQNSLTETLEELKEARSKISALESTLKNQEDEIIAERKRGDHFERLFKDCDAEVKALRSVVAIQERSEARDRQLASLQDSGKSNSQESTLNSGLNPLSISQDSDSRPGSSLSFSGSVTSNSTVNKDLHKAYLEAQKQRVELRGKLLSTRQALREQTEAHRQTQNRLSDRERQVRQMYSQFDAISHKITEAVSKSSTTNLKIDNPPSAGNLFEGIDLSHVELDVQSLLSIIRGPLISPSSSGLPPLVDENLRPASRDSNSTTSSNDLSRYHDVPKVTSWNYRHSAQNTVPTGMRDNMSTREPLRPLSDRLEQASTSS</sequence>
<protein>
    <recommendedName>
        <fullName evidence="7">Tip elongation aberrant protein 1</fullName>
    </recommendedName>
</protein>
<feature type="compositionally biased region" description="Polar residues" evidence="4">
    <location>
        <begin position="113"/>
        <end position="122"/>
    </location>
</feature>
<accession>A0A9W8A1W2</accession>
<feature type="compositionally biased region" description="Polar residues" evidence="4">
    <location>
        <begin position="581"/>
        <end position="591"/>
    </location>
</feature>
<feature type="compositionally biased region" description="Polar residues" evidence="4">
    <location>
        <begin position="1189"/>
        <end position="1202"/>
    </location>
</feature>
<feature type="compositionally biased region" description="Low complexity" evidence="4">
    <location>
        <begin position="1011"/>
        <end position="1033"/>
    </location>
</feature>
<feature type="region of interest" description="Disordered" evidence="4">
    <location>
        <begin position="981"/>
        <end position="1033"/>
    </location>
</feature>
<feature type="compositionally biased region" description="Polar residues" evidence="4">
    <location>
        <begin position="478"/>
        <end position="506"/>
    </location>
</feature>
<evidence type="ECO:0000256" key="2">
    <source>
        <dbReference type="ARBA" id="ARBA00022737"/>
    </source>
</evidence>
<dbReference type="Proteomes" id="UP001150538">
    <property type="component" value="Unassembled WGS sequence"/>
</dbReference>
<keyword evidence="3" id="KW-0175">Coiled coil</keyword>
<dbReference type="EMBL" id="JANBPU010000006">
    <property type="protein sequence ID" value="KAJ1921186.1"/>
    <property type="molecule type" value="Genomic_DNA"/>
</dbReference>
<gene>
    <name evidence="5" type="ORF">H4219_000784</name>
</gene>
<feature type="compositionally biased region" description="Low complexity" evidence="4">
    <location>
        <begin position="592"/>
        <end position="603"/>
    </location>
</feature>
<evidence type="ECO:0000256" key="3">
    <source>
        <dbReference type="SAM" id="Coils"/>
    </source>
</evidence>
<organism evidence="5 6">
    <name type="scientific">Mycoemilia scoparia</name>
    <dbReference type="NCBI Taxonomy" id="417184"/>
    <lineage>
        <taxon>Eukaryota</taxon>
        <taxon>Fungi</taxon>
        <taxon>Fungi incertae sedis</taxon>
        <taxon>Zoopagomycota</taxon>
        <taxon>Kickxellomycotina</taxon>
        <taxon>Kickxellomycetes</taxon>
        <taxon>Kickxellales</taxon>
        <taxon>Kickxellaceae</taxon>
        <taxon>Mycoemilia</taxon>
    </lineage>
</organism>
<feature type="compositionally biased region" description="Low complexity" evidence="4">
    <location>
        <begin position="1168"/>
        <end position="1179"/>
    </location>
</feature>
<dbReference type="Pfam" id="PF24681">
    <property type="entry name" value="Kelch_KLHDC2_KLHL20_DRC7"/>
    <property type="match status" value="1"/>
</dbReference>
<feature type="compositionally biased region" description="Basic residues" evidence="4">
    <location>
        <begin position="1"/>
        <end position="10"/>
    </location>
</feature>
<feature type="compositionally biased region" description="Low complexity" evidence="4">
    <location>
        <begin position="124"/>
        <end position="139"/>
    </location>
</feature>
<evidence type="ECO:0008006" key="7">
    <source>
        <dbReference type="Google" id="ProtNLM"/>
    </source>
</evidence>
<keyword evidence="6" id="KW-1185">Reference proteome</keyword>